<accession>A0A2Z2H4Y2</accession>
<protein>
    <submittedName>
        <fullName evidence="1">Uncharacterized protein</fullName>
    </submittedName>
</protein>
<dbReference type="AlphaFoldDB" id="A0A2Z2H4Y2"/>
<keyword evidence="2" id="KW-1185">Reference proteome</keyword>
<dbReference type="Proteomes" id="UP000250025">
    <property type="component" value="Chromosome"/>
</dbReference>
<organism evidence="1 2">
    <name type="scientific">Kushneria konosiri</name>
    <dbReference type="NCBI Taxonomy" id="698828"/>
    <lineage>
        <taxon>Bacteria</taxon>
        <taxon>Pseudomonadati</taxon>
        <taxon>Pseudomonadota</taxon>
        <taxon>Gammaproteobacteria</taxon>
        <taxon>Oceanospirillales</taxon>
        <taxon>Halomonadaceae</taxon>
        <taxon>Kushneria</taxon>
    </lineage>
</organism>
<dbReference type="EMBL" id="CP021323">
    <property type="protein sequence ID" value="ARS51836.1"/>
    <property type="molecule type" value="Genomic_DNA"/>
</dbReference>
<sequence>MESGVIRHTGPDWSGIKWWQAERQVSARSIMDNRANHFLKWAIEVIKNNPTLDIRGPKTERIAAH</sequence>
<name>A0A2Z2H4Y2_9GAMM</name>
<evidence type="ECO:0000313" key="2">
    <source>
        <dbReference type="Proteomes" id="UP000250025"/>
    </source>
</evidence>
<evidence type="ECO:0000313" key="1">
    <source>
        <dbReference type="EMBL" id="ARS51836.1"/>
    </source>
</evidence>
<gene>
    <name evidence="1" type="ORF">B9G99_02110</name>
</gene>
<dbReference type="KEGG" id="kus:B9G99_02110"/>
<proteinExistence type="predicted"/>
<reference evidence="1 2" key="1">
    <citation type="journal article" date="2017" name="Int. J. Syst. Evol. Microbiol.">
        <title>Kushneria konosiri sp. nov., isolated from the Korean salt-fermented seafood Daemi-jeot.</title>
        <authorList>
            <person name="Yun J.H."/>
            <person name="Park S.K."/>
            <person name="Lee J.Y."/>
            <person name="Jung M.J."/>
            <person name="Bae J.W."/>
        </authorList>
    </citation>
    <scope>NUCLEOTIDE SEQUENCE [LARGE SCALE GENOMIC DNA]</scope>
    <source>
        <strain evidence="1 2">X49</strain>
    </source>
</reference>